<dbReference type="STRING" id="1034807.FBFL15_3030"/>
<dbReference type="RefSeq" id="WP_014085422.1">
    <property type="nucleotide sequence ID" value="NC_016001.1"/>
</dbReference>
<evidence type="ECO:0000313" key="4">
    <source>
        <dbReference type="EMBL" id="CCB70974.1"/>
    </source>
</evidence>
<dbReference type="HOGENOM" id="CLU_1406926_0_0_10"/>
<dbReference type="AlphaFoldDB" id="G2Z6F2"/>
<dbReference type="InterPro" id="IPR026444">
    <property type="entry name" value="Secre_tail"/>
</dbReference>
<reference evidence="4 5" key="1">
    <citation type="journal article" date="2011" name="Appl. Environ. Microbiol.">
        <title>Complete genome sequence of the fish pathogen Flavobacterium branchiophilum.</title>
        <authorList>
            <consortium name="1:IP"/>
            <consortium name="Microbial Evolutionary Genomics,F-75015 Paris"/>
            <consortium name="France 2:CNRS"/>
            <consortium name="URA2171"/>
            <consortium name="F-75015 Paris,France 3:Unite de Virologie et Immunologie Mol."/>
            <consortium name="INRA,78352 Jouy en Josas Cedex"/>
            <consortium name="France. 4:Unite de Mathemathique"/>
            <consortium name="Informatique et Genome,INRA"/>
            <consortium name="78352 Jouy en Josas Cedex"/>
            <consortium name="France. 5:CEA/Genoscope"/>
            <consortium name="Evry"/>
            <consortium name="France"/>
            <person name="Touchon M."/>
            <person name="Barbier P."/>
            <person name="Bernardet J.F."/>
            <person name="Loux V."/>
            <person name="Vacherie B."/>
            <person name="Barbe V."/>
            <person name="Rocha E.P."/>
            <person name="Duchaud E."/>
        </authorList>
    </citation>
    <scope>NUCLEOTIDE SEQUENCE [LARGE SCALE GENOMIC DNA]</scope>
    <source>
        <strain evidence="4 5">FL-15</strain>
    </source>
</reference>
<protein>
    <recommendedName>
        <fullName evidence="3">Secretion system C-terminal sorting domain-containing protein</fullName>
    </recommendedName>
</protein>
<feature type="signal peptide" evidence="2">
    <location>
        <begin position="1"/>
        <end position="19"/>
    </location>
</feature>
<evidence type="ECO:0000313" key="5">
    <source>
        <dbReference type="Proteomes" id="UP000009186"/>
    </source>
</evidence>
<organism evidence="4 5">
    <name type="scientific">Flavobacterium branchiophilum (strain FL-15)</name>
    <dbReference type="NCBI Taxonomy" id="1034807"/>
    <lineage>
        <taxon>Bacteria</taxon>
        <taxon>Pseudomonadati</taxon>
        <taxon>Bacteroidota</taxon>
        <taxon>Flavobacteriia</taxon>
        <taxon>Flavobacteriales</taxon>
        <taxon>Flavobacteriaceae</taxon>
        <taxon>Flavobacterium</taxon>
    </lineage>
</organism>
<name>G2Z6F2_FLABF</name>
<keyword evidence="5" id="KW-1185">Reference proteome</keyword>
<evidence type="ECO:0000256" key="1">
    <source>
        <dbReference type="ARBA" id="ARBA00022729"/>
    </source>
</evidence>
<evidence type="ECO:0000259" key="3">
    <source>
        <dbReference type="Pfam" id="PF18962"/>
    </source>
</evidence>
<dbReference type="Proteomes" id="UP000009186">
    <property type="component" value="Chromosome"/>
</dbReference>
<dbReference type="Pfam" id="PF18962">
    <property type="entry name" value="Por_Secre_tail"/>
    <property type="match status" value="1"/>
</dbReference>
<evidence type="ECO:0000256" key="2">
    <source>
        <dbReference type="SAM" id="SignalP"/>
    </source>
</evidence>
<accession>G2Z6F2</accession>
<feature type="domain" description="Secretion system C-terminal sorting" evidence="3">
    <location>
        <begin position="119"/>
        <end position="185"/>
    </location>
</feature>
<sequence>MNTFKYIFILFFTSFVAQAQYVVAGSSPVTITFTADYFNASFYFQQELIVTNLQDVAISGSFIAEEGVYIKPMTNTTILLVPTTTTSGSPHSNNDNSLTEVGNGTIIAKKGGSTGKVTIFPNPVQANLSFSLDHEFVDRYEIYDATGQIITSQTIVPTQSNTIAVYTLPSNATYILKLHLTNNTYLNVQFIKN</sequence>
<keyword evidence="1 2" id="KW-0732">Signal</keyword>
<dbReference type="EMBL" id="FQ859183">
    <property type="protein sequence ID" value="CCB70974.1"/>
    <property type="molecule type" value="Genomic_DNA"/>
</dbReference>
<dbReference type="KEGG" id="fbr:FBFL15_3030"/>
<gene>
    <name evidence="4" type="ordered locus">FBFL15_3030</name>
</gene>
<dbReference type="NCBIfam" id="TIGR04183">
    <property type="entry name" value="Por_Secre_tail"/>
    <property type="match status" value="1"/>
</dbReference>
<feature type="chain" id="PRO_5003441284" description="Secretion system C-terminal sorting domain-containing protein" evidence="2">
    <location>
        <begin position="20"/>
        <end position="193"/>
    </location>
</feature>
<proteinExistence type="predicted"/>